<protein>
    <submittedName>
        <fullName evidence="7">Transcriptional regulator, AraC family</fullName>
    </submittedName>
</protein>
<dbReference type="PROSITE" id="PS00041">
    <property type="entry name" value="HTH_ARAC_FAMILY_1"/>
    <property type="match status" value="1"/>
</dbReference>
<accession>A0A1G7GIT5</accession>
<dbReference type="EMBL" id="FNAV01000009">
    <property type="protein sequence ID" value="SDE88078.1"/>
    <property type="molecule type" value="Genomic_DNA"/>
</dbReference>
<dbReference type="InterPro" id="IPR009057">
    <property type="entry name" value="Homeodomain-like_sf"/>
</dbReference>
<dbReference type="InterPro" id="IPR018062">
    <property type="entry name" value="HTH_AraC-typ_CS"/>
</dbReference>
<dbReference type="Gene3D" id="1.10.10.60">
    <property type="entry name" value="Homeodomain-like"/>
    <property type="match status" value="1"/>
</dbReference>
<dbReference type="InterPro" id="IPR050204">
    <property type="entry name" value="AraC_XylS_family_regulators"/>
</dbReference>
<evidence type="ECO:0000313" key="7">
    <source>
        <dbReference type="EMBL" id="SDE88078.1"/>
    </source>
</evidence>
<dbReference type="Proteomes" id="UP000198994">
    <property type="component" value="Unassembled WGS sequence"/>
</dbReference>
<evidence type="ECO:0000256" key="5">
    <source>
        <dbReference type="SAM" id="MobiDB-lite"/>
    </source>
</evidence>
<dbReference type="Pfam" id="PF12833">
    <property type="entry name" value="HTH_18"/>
    <property type="match status" value="1"/>
</dbReference>
<dbReference type="PROSITE" id="PS01124">
    <property type="entry name" value="HTH_ARAC_FAMILY_2"/>
    <property type="match status" value="1"/>
</dbReference>
<feature type="domain" description="HTH araC/xylS-type" evidence="6">
    <location>
        <begin position="160"/>
        <end position="262"/>
    </location>
</feature>
<reference evidence="8" key="1">
    <citation type="submission" date="2016-10" db="EMBL/GenBank/DDBJ databases">
        <authorList>
            <person name="Varghese N."/>
            <person name="Submissions S."/>
        </authorList>
    </citation>
    <scope>NUCLEOTIDE SEQUENCE [LARGE SCALE GENOMIC DNA]</scope>
    <source>
        <strain evidence="8">DSM 10146</strain>
    </source>
</reference>
<evidence type="ECO:0000313" key="8">
    <source>
        <dbReference type="Proteomes" id="UP000198994"/>
    </source>
</evidence>
<evidence type="ECO:0000259" key="6">
    <source>
        <dbReference type="PROSITE" id="PS01124"/>
    </source>
</evidence>
<keyword evidence="2" id="KW-0238">DNA-binding</keyword>
<name>A0A1G7GIT5_9RHOB</name>
<dbReference type="PANTHER" id="PTHR46796">
    <property type="entry name" value="HTH-TYPE TRANSCRIPTIONAL ACTIVATOR RHAS-RELATED"/>
    <property type="match status" value="1"/>
</dbReference>
<dbReference type="InterPro" id="IPR037923">
    <property type="entry name" value="HTH-like"/>
</dbReference>
<dbReference type="STRING" id="282683.SAMN04488105_10928"/>
<dbReference type="RefSeq" id="WP_242661731.1">
    <property type="nucleotide sequence ID" value="NZ_FNAV01000009.1"/>
</dbReference>
<dbReference type="SUPFAM" id="SSF51215">
    <property type="entry name" value="Regulatory protein AraC"/>
    <property type="match status" value="1"/>
</dbReference>
<dbReference type="AlphaFoldDB" id="A0A1G7GIT5"/>
<dbReference type="InterPro" id="IPR018060">
    <property type="entry name" value="HTH_AraC"/>
</dbReference>
<evidence type="ECO:0000256" key="2">
    <source>
        <dbReference type="ARBA" id="ARBA00023125"/>
    </source>
</evidence>
<dbReference type="SMART" id="SM00342">
    <property type="entry name" value="HTH_ARAC"/>
    <property type="match status" value="1"/>
</dbReference>
<keyword evidence="1" id="KW-0805">Transcription regulation</keyword>
<dbReference type="SUPFAM" id="SSF46689">
    <property type="entry name" value="Homeodomain-like"/>
    <property type="match status" value="1"/>
</dbReference>
<dbReference type="GO" id="GO:0043565">
    <property type="term" value="F:sequence-specific DNA binding"/>
    <property type="evidence" value="ECO:0007669"/>
    <property type="project" value="InterPro"/>
</dbReference>
<evidence type="ECO:0000256" key="4">
    <source>
        <dbReference type="ARBA" id="ARBA00023163"/>
    </source>
</evidence>
<sequence>MSAAPDSAAPVRVASLGSISGWRYRLLHDRGDHTLIWLTRGQGRVIVDGIRRGLGPHNALFLPAGTLFAFEPGAQSLGTVLHCPAGRTGLWPMDPLHLRVREGAAQGELTGMLDAMQREQGQDRLLMDEALGAQSSLAAVWLQRQCAAGARDALPDSAAHRLMRLYAGALSAGFRSDRGVSDYAAALGVTATHLTRTARACCGMTAVAMLAERKLHEAQRLLALPEPAVNRIAEALGFNSAPYFTRFIRSHTGLSPTEIRNGGKPGARAPQTRGTLHR</sequence>
<dbReference type="GO" id="GO:0003700">
    <property type="term" value="F:DNA-binding transcription factor activity"/>
    <property type="evidence" value="ECO:0007669"/>
    <property type="project" value="InterPro"/>
</dbReference>
<evidence type="ECO:0000256" key="3">
    <source>
        <dbReference type="ARBA" id="ARBA00023159"/>
    </source>
</evidence>
<gene>
    <name evidence="7" type="ORF">SAMN04488105_10928</name>
</gene>
<proteinExistence type="predicted"/>
<keyword evidence="4" id="KW-0804">Transcription</keyword>
<keyword evidence="3" id="KW-0010">Activator</keyword>
<evidence type="ECO:0000256" key="1">
    <source>
        <dbReference type="ARBA" id="ARBA00023015"/>
    </source>
</evidence>
<organism evidence="7 8">
    <name type="scientific">Salipiger thiooxidans</name>
    <dbReference type="NCBI Taxonomy" id="282683"/>
    <lineage>
        <taxon>Bacteria</taxon>
        <taxon>Pseudomonadati</taxon>
        <taxon>Pseudomonadota</taxon>
        <taxon>Alphaproteobacteria</taxon>
        <taxon>Rhodobacterales</taxon>
        <taxon>Roseobacteraceae</taxon>
        <taxon>Salipiger</taxon>
    </lineage>
</organism>
<keyword evidence="8" id="KW-1185">Reference proteome</keyword>
<feature type="region of interest" description="Disordered" evidence="5">
    <location>
        <begin position="255"/>
        <end position="278"/>
    </location>
</feature>